<dbReference type="AlphaFoldDB" id="A0A3A8PH52"/>
<gene>
    <name evidence="2" type="ORF">D7W81_35785</name>
</gene>
<dbReference type="Proteomes" id="UP000267003">
    <property type="component" value="Unassembled WGS sequence"/>
</dbReference>
<dbReference type="EMBL" id="RAWK01000318">
    <property type="protein sequence ID" value="RKH55686.1"/>
    <property type="molecule type" value="Genomic_DNA"/>
</dbReference>
<reference evidence="3" key="1">
    <citation type="submission" date="2018-09" db="EMBL/GenBank/DDBJ databases">
        <authorList>
            <person name="Livingstone P.G."/>
            <person name="Whitworth D.E."/>
        </authorList>
    </citation>
    <scope>NUCLEOTIDE SEQUENCE [LARGE SCALE GENOMIC DNA]</scope>
    <source>
        <strain evidence="3">AB050A</strain>
    </source>
</reference>
<comment type="caution">
    <text evidence="2">The sequence shown here is derived from an EMBL/GenBank/DDBJ whole genome shotgun (WGS) entry which is preliminary data.</text>
</comment>
<proteinExistence type="predicted"/>
<keyword evidence="3" id="KW-1185">Reference proteome</keyword>
<evidence type="ECO:0000313" key="3">
    <source>
        <dbReference type="Proteomes" id="UP000267003"/>
    </source>
</evidence>
<accession>A0A3A8PH52</accession>
<feature type="compositionally biased region" description="Low complexity" evidence="1">
    <location>
        <begin position="16"/>
        <end position="43"/>
    </location>
</feature>
<organism evidence="2 3">
    <name type="scientific">Corallococcus aberystwythensis</name>
    <dbReference type="NCBI Taxonomy" id="2316722"/>
    <lineage>
        <taxon>Bacteria</taxon>
        <taxon>Pseudomonadati</taxon>
        <taxon>Myxococcota</taxon>
        <taxon>Myxococcia</taxon>
        <taxon>Myxococcales</taxon>
        <taxon>Cystobacterineae</taxon>
        <taxon>Myxococcaceae</taxon>
        <taxon>Corallococcus</taxon>
    </lineage>
</organism>
<protein>
    <submittedName>
        <fullName evidence="2">Uncharacterized protein</fullName>
    </submittedName>
</protein>
<name>A0A3A8PH52_9BACT</name>
<evidence type="ECO:0000313" key="2">
    <source>
        <dbReference type="EMBL" id="RKH55686.1"/>
    </source>
</evidence>
<feature type="region of interest" description="Disordered" evidence="1">
    <location>
        <begin position="1"/>
        <end position="50"/>
    </location>
</feature>
<evidence type="ECO:0000256" key="1">
    <source>
        <dbReference type="SAM" id="MobiDB-lite"/>
    </source>
</evidence>
<sequence length="142" mass="15171">MATPPATVAPAPPSATPTTANDVPAKVETPTPTKVVSKTTTKPGGKTQASRIPLEPTEAIAISDLKEARAAAARKDVDTAVRMAQRSYTAQKTLAAHYLAIKLRCQTRDMVNGPVELKKLPRADLTQQLIDECRSNGIELKK</sequence>